<evidence type="ECO:0000313" key="3">
    <source>
        <dbReference type="Proteomes" id="UP001474181"/>
    </source>
</evidence>
<evidence type="ECO:0000313" key="2">
    <source>
        <dbReference type="EMBL" id="MER7181780.1"/>
    </source>
</evidence>
<dbReference type="InterPro" id="IPR011009">
    <property type="entry name" value="Kinase-like_dom_sf"/>
</dbReference>
<keyword evidence="3" id="KW-1185">Reference proteome</keyword>
<evidence type="ECO:0000259" key="1">
    <source>
        <dbReference type="Pfam" id="PF01636"/>
    </source>
</evidence>
<dbReference type="RefSeq" id="WP_350782897.1">
    <property type="nucleotide sequence ID" value="NZ_JBEPEK010000137.1"/>
</dbReference>
<comment type="caution">
    <text evidence="2">The sequence shown here is derived from an EMBL/GenBank/DDBJ whole genome shotgun (WGS) entry which is preliminary data.</text>
</comment>
<gene>
    <name evidence="2" type="ORF">ABT404_20240</name>
</gene>
<sequence length="103" mass="11635">MLLTTQDDSLLRVGLIDFERSELDPAVRDFARLADIWQGRPDLFEAFFTGYGRPVTDGDRQRLRCEAALDAISGIAYGHTHDDPELLARGLRTLRALRADTFI</sequence>
<dbReference type="Gene3D" id="3.90.1200.10">
    <property type="match status" value="1"/>
</dbReference>
<dbReference type="Pfam" id="PF01636">
    <property type="entry name" value="APH"/>
    <property type="match status" value="1"/>
</dbReference>
<reference evidence="2 3" key="1">
    <citation type="submission" date="2024-06" db="EMBL/GenBank/DDBJ databases">
        <title>The Natural Products Discovery Center: Release of the First 8490 Sequenced Strains for Exploring Actinobacteria Biosynthetic Diversity.</title>
        <authorList>
            <person name="Kalkreuter E."/>
            <person name="Kautsar S.A."/>
            <person name="Yang D."/>
            <person name="Bader C.D."/>
            <person name="Teijaro C.N."/>
            <person name="Fluegel L."/>
            <person name="Davis C.M."/>
            <person name="Simpson J.R."/>
            <person name="Lauterbach L."/>
            <person name="Steele A.D."/>
            <person name="Gui C."/>
            <person name="Meng S."/>
            <person name="Li G."/>
            <person name="Viehrig K."/>
            <person name="Ye F."/>
            <person name="Su P."/>
            <person name="Kiefer A.F."/>
            <person name="Nichols A."/>
            <person name="Cepeda A.J."/>
            <person name="Yan W."/>
            <person name="Fan B."/>
            <person name="Jiang Y."/>
            <person name="Adhikari A."/>
            <person name="Zheng C.-J."/>
            <person name="Schuster L."/>
            <person name="Cowan T.M."/>
            <person name="Smanski M.J."/>
            <person name="Chevrette M.G."/>
            <person name="De Carvalho L.P.S."/>
            <person name="Shen B."/>
        </authorList>
    </citation>
    <scope>NUCLEOTIDE SEQUENCE [LARGE SCALE GENOMIC DNA]</scope>
    <source>
        <strain evidence="2 3">NPDC000234</strain>
    </source>
</reference>
<dbReference type="SUPFAM" id="SSF56112">
    <property type="entry name" value="Protein kinase-like (PK-like)"/>
    <property type="match status" value="1"/>
</dbReference>
<dbReference type="Proteomes" id="UP001474181">
    <property type="component" value="Unassembled WGS sequence"/>
</dbReference>
<protein>
    <submittedName>
        <fullName evidence="2">Phosphotransferase</fullName>
    </submittedName>
</protein>
<dbReference type="InterPro" id="IPR002575">
    <property type="entry name" value="Aminoglycoside_PTrfase"/>
</dbReference>
<name>A0ABV1WYC8_9ACTN</name>
<proteinExistence type="predicted"/>
<feature type="domain" description="Aminoglycoside phosphotransferase" evidence="1">
    <location>
        <begin position="13"/>
        <end position="62"/>
    </location>
</feature>
<dbReference type="EMBL" id="JBEPEK010000137">
    <property type="protein sequence ID" value="MER7181780.1"/>
    <property type="molecule type" value="Genomic_DNA"/>
</dbReference>
<organism evidence="2 3">
    <name type="scientific">Streptomyces hyaluromycini</name>
    <dbReference type="NCBI Taxonomy" id="1377993"/>
    <lineage>
        <taxon>Bacteria</taxon>
        <taxon>Bacillati</taxon>
        <taxon>Actinomycetota</taxon>
        <taxon>Actinomycetes</taxon>
        <taxon>Kitasatosporales</taxon>
        <taxon>Streptomycetaceae</taxon>
        <taxon>Streptomyces</taxon>
    </lineage>
</organism>
<accession>A0ABV1WYC8</accession>